<comment type="subcellular location">
    <subcellularLocation>
        <location evidence="1">Cell junction</location>
    </subcellularLocation>
</comment>
<reference evidence="7" key="1">
    <citation type="submission" date="2021-04" db="EMBL/GenBank/DDBJ databases">
        <authorList>
            <consortium name="Wellcome Sanger Institute Data Sharing"/>
        </authorList>
    </citation>
    <scope>NUCLEOTIDE SEQUENCE [LARGE SCALE GENOMIC DNA]</scope>
</reference>
<dbReference type="InParanoid" id="A0A3Q1IRG4"/>
<evidence type="ECO:0000256" key="3">
    <source>
        <dbReference type="ARBA" id="ARBA00022737"/>
    </source>
</evidence>
<dbReference type="OrthoDB" id="3245100at2759"/>
<evidence type="ECO:0000256" key="1">
    <source>
        <dbReference type="ARBA" id="ARBA00004282"/>
    </source>
</evidence>
<dbReference type="SUPFAM" id="SSF48371">
    <property type="entry name" value="ARM repeat"/>
    <property type="match status" value="1"/>
</dbReference>
<reference evidence="7" key="2">
    <citation type="submission" date="2025-08" db="UniProtKB">
        <authorList>
            <consortium name="Ensembl"/>
        </authorList>
    </citation>
    <scope>IDENTIFICATION</scope>
</reference>
<reference evidence="7" key="3">
    <citation type="submission" date="2025-09" db="UniProtKB">
        <authorList>
            <consortium name="Ensembl"/>
        </authorList>
    </citation>
    <scope>IDENTIFICATION</scope>
</reference>
<evidence type="ECO:0000256" key="4">
    <source>
        <dbReference type="ARBA" id="ARBA00022889"/>
    </source>
</evidence>
<dbReference type="PANTHER" id="PTHR10372">
    <property type="entry name" value="PLAKOPHILLIN-RELATED"/>
    <property type="match status" value="1"/>
</dbReference>
<dbReference type="InterPro" id="IPR016024">
    <property type="entry name" value="ARM-type_fold"/>
</dbReference>
<dbReference type="InterPro" id="IPR011989">
    <property type="entry name" value="ARM-like"/>
</dbReference>
<dbReference type="SMART" id="SM00185">
    <property type="entry name" value="ARM"/>
    <property type="match status" value="5"/>
</dbReference>
<dbReference type="Ensembl" id="ENSATET00000020622.3">
    <property type="protein sequence ID" value="ENSATEP00000020273.2"/>
    <property type="gene ID" value="ENSATEG00000014133.3"/>
</dbReference>
<dbReference type="GO" id="GO:0014704">
    <property type="term" value="C:intercalated disc"/>
    <property type="evidence" value="ECO:0007669"/>
    <property type="project" value="TreeGrafter"/>
</dbReference>
<dbReference type="GeneTree" id="ENSGT00940000158677"/>
<dbReference type="GO" id="GO:0045110">
    <property type="term" value="P:intermediate filament bundle assembly"/>
    <property type="evidence" value="ECO:0007669"/>
    <property type="project" value="TreeGrafter"/>
</dbReference>
<sequence length="561" mass="62627">MGEAFLKSTLPVRDSFVLGDTSLALPAKLTTGSSTKAGSKDRSLRVQQQVQLTLSRKARKSDAPESLILTSENKAPEMTVERAVSLLSQDDEEMLIGAVSYIQNECHRSADAQKMVSNLHGIEKLLQLVVSDNEEVQRLAAGALRNVVFQNNNNKEEVMGNDGLACVLDALKSSRDVDTRRQLTGLLWTLSSHEPLKERLSREALSVLTESVLVPGSGISEGENPKHELLMDADVFHFATHCLRNISSGGPACRKAMRNCGNLIDCLVFYIRRTIADRKTDDESAEHCIFILNNLSYEMEAELPRKYLKESQQNLAPKPKTHLEQQSPLLEEKSNPCGIEWLWNTITVRMYLSLIACSVCHSKQEAAIGALHNITARIGVMSQAIAFTIVRENGLQHMKKVLQEGESNVKMAAISLIRNLSHYPKLQPDIVKKVLPDAMQMLFNDDSATDLSSDVMVPLFDILTNLSQTDSQTVKDIFKQGALQRIINISREDNGYGQTRAAQAACKLLHTMWSHSELHGFYKKCGYRKSDFINPRTTKAVNSGRNFLVSQFNKETNYFLF</sequence>
<dbReference type="STRING" id="64144.ENSATEP00000020273"/>
<dbReference type="PANTHER" id="PTHR10372:SF25">
    <property type="entry name" value="PLAKOPHILIN-2"/>
    <property type="match status" value="1"/>
</dbReference>
<dbReference type="GO" id="GO:0005886">
    <property type="term" value="C:plasma membrane"/>
    <property type="evidence" value="ECO:0007669"/>
    <property type="project" value="TreeGrafter"/>
</dbReference>
<keyword evidence="3" id="KW-0677">Repeat</keyword>
<dbReference type="AlphaFoldDB" id="A0A3Q1IRG4"/>
<dbReference type="Proteomes" id="UP000265040">
    <property type="component" value="Chromosome 23"/>
</dbReference>
<evidence type="ECO:0000256" key="6">
    <source>
        <dbReference type="PROSITE-ProRule" id="PRU00259"/>
    </source>
</evidence>
<keyword evidence="8" id="KW-1185">Reference proteome</keyword>
<dbReference type="PROSITE" id="PS50176">
    <property type="entry name" value="ARM_REPEAT"/>
    <property type="match status" value="1"/>
</dbReference>
<dbReference type="GO" id="GO:0098609">
    <property type="term" value="P:cell-cell adhesion"/>
    <property type="evidence" value="ECO:0007669"/>
    <property type="project" value="InterPro"/>
</dbReference>
<evidence type="ECO:0000256" key="5">
    <source>
        <dbReference type="ARBA" id="ARBA00022949"/>
    </source>
</evidence>
<evidence type="ECO:0000256" key="2">
    <source>
        <dbReference type="ARBA" id="ARBA00005462"/>
    </source>
</evidence>
<dbReference type="GO" id="GO:0002934">
    <property type="term" value="P:desmosome organization"/>
    <property type="evidence" value="ECO:0007669"/>
    <property type="project" value="TreeGrafter"/>
</dbReference>
<dbReference type="GO" id="GO:0072659">
    <property type="term" value="P:protein localization to plasma membrane"/>
    <property type="evidence" value="ECO:0007669"/>
    <property type="project" value="TreeGrafter"/>
</dbReference>
<dbReference type="InterPro" id="IPR000225">
    <property type="entry name" value="Armadillo"/>
</dbReference>
<protein>
    <submittedName>
        <fullName evidence="7">Uncharacterized protein</fullName>
    </submittedName>
</protein>
<proteinExistence type="inferred from homology"/>
<evidence type="ECO:0000313" key="8">
    <source>
        <dbReference type="Proteomes" id="UP000265040"/>
    </source>
</evidence>
<organism evidence="7 8">
    <name type="scientific">Anabas testudineus</name>
    <name type="common">Climbing perch</name>
    <name type="synonym">Anthias testudineus</name>
    <dbReference type="NCBI Taxonomy" id="64144"/>
    <lineage>
        <taxon>Eukaryota</taxon>
        <taxon>Metazoa</taxon>
        <taxon>Chordata</taxon>
        <taxon>Craniata</taxon>
        <taxon>Vertebrata</taxon>
        <taxon>Euteleostomi</taxon>
        <taxon>Actinopterygii</taxon>
        <taxon>Neopterygii</taxon>
        <taxon>Teleostei</taxon>
        <taxon>Neoteleostei</taxon>
        <taxon>Acanthomorphata</taxon>
        <taxon>Anabantaria</taxon>
        <taxon>Anabantiformes</taxon>
        <taxon>Anabantoidei</taxon>
        <taxon>Anabantidae</taxon>
        <taxon>Anabas</taxon>
    </lineage>
</organism>
<dbReference type="Pfam" id="PF00514">
    <property type="entry name" value="Arm"/>
    <property type="match status" value="1"/>
</dbReference>
<name>A0A3Q1IRG4_ANATE</name>
<dbReference type="FunCoup" id="A0A3Q1IRG4">
    <property type="interactions" value="938"/>
</dbReference>
<dbReference type="GO" id="GO:0005737">
    <property type="term" value="C:cytoplasm"/>
    <property type="evidence" value="ECO:0007669"/>
    <property type="project" value="TreeGrafter"/>
</dbReference>
<dbReference type="GO" id="GO:0005912">
    <property type="term" value="C:adherens junction"/>
    <property type="evidence" value="ECO:0007669"/>
    <property type="project" value="TreeGrafter"/>
</dbReference>
<keyword evidence="5" id="KW-0965">Cell junction</keyword>
<dbReference type="InterPro" id="IPR028435">
    <property type="entry name" value="Plakophilin/d_Catenin"/>
</dbReference>
<dbReference type="GO" id="GO:0007507">
    <property type="term" value="P:heart development"/>
    <property type="evidence" value="ECO:0007669"/>
    <property type="project" value="TreeGrafter"/>
</dbReference>
<accession>A0A3Q1IRG4</accession>
<dbReference type="Gene3D" id="1.25.10.10">
    <property type="entry name" value="Leucine-rich Repeat Variant"/>
    <property type="match status" value="1"/>
</dbReference>
<comment type="similarity">
    <text evidence="2">Belongs to the beta-catenin family.</text>
</comment>
<feature type="repeat" description="ARM" evidence="6">
    <location>
        <begin position="120"/>
        <end position="155"/>
    </location>
</feature>
<evidence type="ECO:0000313" key="7">
    <source>
        <dbReference type="Ensembl" id="ENSATEP00000020273.2"/>
    </source>
</evidence>
<keyword evidence="4" id="KW-0130">Cell adhesion</keyword>
<dbReference type="GO" id="GO:0005634">
    <property type="term" value="C:nucleus"/>
    <property type="evidence" value="ECO:0007669"/>
    <property type="project" value="TreeGrafter"/>
</dbReference>